<reference evidence="1" key="1">
    <citation type="submission" date="2013-11" db="EMBL/GenBank/DDBJ databases">
        <title>The Genome Sequence of Phytophthora parasitica CJ02B3.</title>
        <authorList>
            <consortium name="The Broad Institute Genomics Platform"/>
            <person name="Russ C."/>
            <person name="Tyler B."/>
            <person name="Panabieres F."/>
            <person name="Shan W."/>
            <person name="Tripathy S."/>
            <person name="Grunwald N."/>
            <person name="Machado M."/>
            <person name="Johnson C.S."/>
            <person name="Arredondo F."/>
            <person name="Hong C."/>
            <person name="Coffey M."/>
            <person name="Young S.K."/>
            <person name="Zeng Q."/>
            <person name="Gargeya S."/>
            <person name="Fitzgerald M."/>
            <person name="Abouelleil A."/>
            <person name="Alvarado L."/>
            <person name="Chapman S.B."/>
            <person name="Gainer-Dewar J."/>
            <person name="Goldberg J."/>
            <person name="Griggs A."/>
            <person name="Gujja S."/>
            <person name="Hansen M."/>
            <person name="Howarth C."/>
            <person name="Imamovic A."/>
            <person name="Ireland A."/>
            <person name="Larimer J."/>
            <person name="McCowan C."/>
            <person name="Murphy C."/>
            <person name="Pearson M."/>
            <person name="Poon T.W."/>
            <person name="Priest M."/>
            <person name="Roberts A."/>
            <person name="Saif S."/>
            <person name="Shea T."/>
            <person name="Sykes S."/>
            <person name="Wortman J."/>
            <person name="Nusbaum C."/>
            <person name="Birren B."/>
        </authorList>
    </citation>
    <scope>NUCLEOTIDE SEQUENCE [LARGE SCALE GENOMIC DNA]</scope>
    <source>
        <strain evidence="1">CJ02B3</strain>
    </source>
</reference>
<dbReference type="Proteomes" id="UP000053236">
    <property type="component" value="Unassembled WGS sequence"/>
</dbReference>
<name>W2HES7_PHYNI</name>
<dbReference type="EMBL" id="KI685062">
    <property type="protein sequence ID" value="ETK92971.1"/>
    <property type="molecule type" value="Genomic_DNA"/>
</dbReference>
<organism evidence="1">
    <name type="scientific">Phytophthora nicotianae</name>
    <name type="common">Potato buckeye rot agent</name>
    <name type="synonym">Phytophthora parasitica</name>
    <dbReference type="NCBI Taxonomy" id="4792"/>
    <lineage>
        <taxon>Eukaryota</taxon>
        <taxon>Sar</taxon>
        <taxon>Stramenopiles</taxon>
        <taxon>Oomycota</taxon>
        <taxon>Peronosporomycetes</taxon>
        <taxon>Peronosporales</taxon>
        <taxon>Peronosporaceae</taxon>
        <taxon>Phytophthora</taxon>
    </lineage>
</organism>
<protein>
    <submittedName>
        <fullName evidence="1">Uncharacterized protein</fullName>
    </submittedName>
</protein>
<evidence type="ECO:0000313" key="1">
    <source>
        <dbReference type="EMBL" id="ETK92971.1"/>
    </source>
</evidence>
<proteinExistence type="predicted"/>
<gene>
    <name evidence="1" type="ORF">L915_03776</name>
</gene>
<dbReference type="AlphaFoldDB" id="W2HES7"/>
<dbReference type="VEuPathDB" id="FungiDB:PPTG_24643"/>
<accession>W2HES7</accession>
<sequence length="49" mass="5608">MEIPRESLLILGSCFNSAQGHDVQQVSIGPTGYLWKFPRYRIARLMDLV</sequence>